<dbReference type="GO" id="GO:0008168">
    <property type="term" value="F:methyltransferase activity"/>
    <property type="evidence" value="ECO:0007669"/>
    <property type="project" value="UniProtKB-KW"/>
</dbReference>
<keyword evidence="2" id="KW-0489">Methyltransferase</keyword>
<dbReference type="GO" id="GO:0032259">
    <property type="term" value="P:methylation"/>
    <property type="evidence" value="ECO:0007669"/>
    <property type="project" value="UniProtKB-KW"/>
</dbReference>
<accession>A0A4R7RJ75</accession>
<protein>
    <submittedName>
        <fullName evidence="2">Phospholipid N-methyltransferase</fullName>
    </submittedName>
</protein>
<name>A0A4R7RJ75_9BACT</name>
<comment type="caution">
    <text evidence="2">The sequence shown here is derived from an EMBL/GenBank/DDBJ whole genome shotgun (WGS) entry which is preliminary data.</text>
</comment>
<dbReference type="SUPFAM" id="SSF53335">
    <property type="entry name" value="S-adenosyl-L-methionine-dependent methyltransferases"/>
    <property type="match status" value="1"/>
</dbReference>
<keyword evidence="2" id="KW-0808">Transferase</keyword>
<reference evidence="2 3" key="1">
    <citation type="submission" date="2019-03" db="EMBL/GenBank/DDBJ databases">
        <title>Genomic Encyclopedia of Archaeal and Bacterial Type Strains, Phase II (KMG-II): from individual species to whole genera.</title>
        <authorList>
            <person name="Goeker M."/>
        </authorList>
    </citation>
    <scope>NUCLEOTIDE SEQUENCE [LARGE SCALE GENOMIC DNA]</scope>
    <source>
        <strain evidence="2 3">ATCC 25309</strain>
    </source>
</reference>
<gene>
    <name evidence="2" type="ORF">EI77_04305</name>
</gene>
<dbReference type="InterPro" id="IPR041698">
    <property type="entry name" value="Methyltransf_25"/>
</dbReference>
<dbReference type="CDD" id="cd02440">
    <property type="entry name" value="AdoMet_MTases"/>
    <property type="match status" value="1"/>
</dbReference>
<keyword evidence="3" id="KW-1185">Reference proteome</keyword>
<dbReference type="RefSeq" id="WP_166647418.1">
    <property type="nucleotide sequence ID" value="NZ_SOCA01000012.1"/>
</dbReference>
<dbReference type="Proteomes" id="UP000295662">
    <property type="component" value="Unassembled WGS sequence"/>
</dbReference>
<evidence type="ECO:0000259" key="1">
    <source>
        <dbReference type="Pfam" id="PF13649"/>
    </source>
</evidence>
<sequence length="191" mass="21125">MSAPTFLHEFVRNWKTVGAVAPSSQALAYRMMESAEVGRARHVLELGPGTGAFTAAILDAMPHGSSYLGIELNQTFVTQLKPRFPSMDFRIAGAQEFDFPAYLADREPFDVVVSGLPWTAFPRCLQEAILTNVLPHLSPGGRFATFAYYGFHRLPSGQRFRGLLHELLPGVETSRVVWGNVPPAFVYVARK</sequence>
<evidence type="ECO:0000313" key="2">
    <source>
        <dbReference type="EMBL" id="TDU64121.1"/>
    </source>
</evidence>
<dbReference type="Pfam" id="PF13649">
    <property type="entry name" value="Methyltransf_25"/>
    <property type="match status" value="1"/>
</dbReference>
<feature type="domain" description="Methyltransferase" evidence="1">
    <location>
        <begin position="43"/>
        <end position="141"/>
    </location>
</feature>
<proteinExistence type="predicted"/>
<dbReference type="EMBL" id="SOCA01000012">
    <property type="protein sequence ID" value="TDU64121.1"/>
    <property type="molecule type" value="Genomic_DNA"/>
</dbReference>
<dbReference type="AlphaFoldDB" id="A0A4R7RJ75"/>
<organism evidence="2 3">
    <name type="scientific">Prosthecobacter fusiformis</name>
    <dbReference type="NCBI Taxonomy" id="48464"/>
    <lineage>
        <taxon>Bacteria</taxon>
        <taxon>Pseudomonadati</taxon>
        <taxon>Verrucomicrobiota</taxon>
        <taxon>Verrucomicrobiia</taxon>
        <taxon>Verrucomicrobiales</taxon>
        <taxon>Verrucomicrobiaceae</taxon>
        <taxon>Prosthecobacter</taxon>
    </lineage>
</organism>
<evidence type="ECO:0000313" key="3">
    <source>
        <dbReference type="Proteomes" id="UP000295662"/>
    </source>
</evidence>
<dbReference type="InterPro" id="IPR029063">
    <property type="entry name" value="SAM-dependent_MTases_sf"/>
</dbReference>
<dbReference type="Gene3D" id="3.40.50.150">
    <property type="entry name" value="Vaccinia Virus protein VP39"/>
    <property type="match status" value="1"/>
</dbReference>